<evidence type="ECO:0000256" key="1">
    <source>
        <dbReference type="SAM" id="Phobius"/>
    </source>
</evidence>
<sequence>MSWVGARTQSTFERSPSNVKTFWLDSQRQAGRDFRSRSGRGCLWVLISLWFIGLTAGFIFLCVWSTWEKSNYNLQSACLPDDSFSLWPSTYQYWGNSGFFQITLGGGTLTFTQAKAIDVVWDIVVGRGGQALIAYLSWETFVRYVTTSMEIQPVTFNTFRTVFLQSESLIIGIPRIIRDFTRRRGLQSKLAMTFIVLTMMFTLVFPTLGGAMTGYSGNVEAYVPDSNSNNIPFSSFRPLYYVIHDGDRVGLTKDYEVVAYPENGTHSYKDS</sequence>
<dbReference type="Proteomes" id="UP000800082">
    <property type="component" value="Unassembled WGS sequence"/>
</dbReference>
<dbReference type="EMBL" id="ML978961">
    <property type="protein sequence ID" value="KAF1931179.1"/>
    <property type="molecule type" value="Genomic_DNA"/>
</dbReference>
<gene>
    <name evidence="2" type="ORF">M421DRAFT_56776</name>
</gene>
<name>A0A6A5RUD9_9PLEO</name>
<evidence type="ECO:0000313" key="3">
    <source>
        <dbReference type="Proteomes" id="UP000800082"/>
    </source>
</evidence>
<dbReference type="OrthoDB" id="3903561at2759"/>
<dbReference type="GeneID" id="54353108"/>
<feature type="transmembrane region" description="Helical" evidence="1">
    <location>
        <begin position="42"/>
        <end position="67"/>
    </location>
</feature>
<evidence type="ECO:0000313" key="2">
    <source>
        <dbReference type="EMBL" id="KAF1931179.1"/>
    </source>
</evidence>
<keyword evidence="1" id="KW-0812">Transmembrane</keyword>
<protein>
    <submittedName>
        <fullName evidence="2">Uncharacterized protein</fullName>
    </submittedName>
</protein>
<keyword evidence="3" id="KW-1185">Reference proteome</keyword>
<organism evidence="2 3">
    <name type="scientific">Didymella exigua CBS 183.55</name>
    <dbReference type="NCBI Taxonomy" id="1150837"/>
    <lineage>
        <taxon>Eukaryota</taxon>
        <taxon>Fungi</taxon>
        <taxon>Dikarya</taxon>
        <taxon>Ascomycota</taxon>
        <taxon>Pezizomycotina</taxon>
        <taxon>Dothideomycetes</taxon>
        <taxon>Pleosporomycetidae</taxon>
        <taxon>Pleosporales</taxon>
        <taxon>Pleosporineae</taxon>
        <taxon>Didymellaceae</taxon>
        <taxon>Didymella</taxon>
    </lineage>
</organism>
<dbReference type="RefSeq" id="XP_033451427.1">
    <property type="nucleotide sequence ID" value="XM_033595441.1"/>
</dbReference>
<keyword evidence="1" id="KW-1133">Transmembrane helix</keyword>
<dbReference type="AlphaFoldDB" id="A0A6A5RUD9"/>
<reference evidence="2" key="1">
    <citation type="journal article" date="2020" name="Stud. Mycol.">
        <title>101 Dothideomycetes genomes: a test case for predicting lifestyles and emergence of pathogens.</title>
        <authorList>
            <person name="Haridas S."/>
            <person name="Albert R."/>
            <person name="Binder M."/>
            <person name="Bloem J."/>
            <person name="Labutti K."/>
            <person name="Salamov A."/>
            <person name="Andreopoulos B."/>
            <person name="Baker S."/>
            <person name="Barry K."/>
            <person name="Bills G."/>
            <person name="Bluhm B."/>
            <person name="Cannon C."/>
            <person name="Castanera R."/>
            <person name="Culley D."/>
            <person name="Daum C."/>
            <person name="Ezra D."/>
            <person name="Gonzalez J."/>
            <person name="Henrissat B."/>
            <person name="Kuo A."/>
            <person name="Liang C."/>
            <person name="Lipzen A."/>
            <person name="Lutzoni F."/>
            <person name="Magnuson J."/>
            <person name="Mondo S."/>
            <person name="Nolan M."/>
            <person name="Ohm R."/>
            <person name="Pangilinan J."/>
            <person name="Park H.-J."/>
            <person name="Ramirez L."/>
            <person name="Alfaro M."/>
            <person name="Sun H."/>
            <person name="Tritt A."/>
            <person name="Yoshinaga Y."/>
            <person name="Zwiers L.-H."/>
            <person name="Turgeon B."/>
            <person name="Goodwin S."/>
            <person name="Spatafora J."/>
            <person name="Crous P."/>
            <person name="Grigoriev I."/>
        </authorList>
    </citation>
    <scope>NUCLEOTIDE SEQUENCE</scope>
    <source>
        <strain evidence="2">CBS 183.55</strain>
    </source>
</reference>
<accession>A0A6A5RUD9</accession>
<keyword evidence="1" id="KW-0472">Membrane</keyword>
<proteinExistence type="predicted"/>
<feature type="transmembrane region" description="Helical" evidence="1">
    <location>
        <begin position="189"/>
        <end position="208"/>
    </location>
</feature>
<feature type="transmembrane region" description="Helical" evidence="1">
    <location>
        <begin position="93"/>
        <end position="112"/>
    </location>
</feature>